<dbReference type="OrthoDB" id="8049568at2"/>
<dbReference type="HOGENOM" id="CLU_009583_27_5_0"/>
<dbReference type="AlphaFoldDB" id="B8DZ34"/>
<dbReference type="Proteomes" id="UP000007719">
    <property type="component" value="Chromosome"/>
</dbReference>
<keyword evidence="5" id="KW-1185">Reference proteome</keyword>
<dbReference type="Gene3D" id="3.40.50.2000">
    <property type="entry name" value="Glycogen Phosphorylase B"/>
    <property type="match status" value="2"/>
</dbReference>
<dbReference type="PANTHER" id="PTHR46401:SF2">
    <property type="entry name" value="GLYCOSYLTRANSFERASE WBBK-RELATED"/>
    <property type="match status" value="1"/>
</dbReference>
<name>B8DZ34_DICTD</name>
<dbReference type="GO" id="GO:0009103">
    <property type="term" value="P:lipopolysaccharide biosynthetic process"/>
    <property type="evidence" value="ECO:0000318"/>
    <property type="project" value="GO_Central"/>
</dbReference>
<organism evidence="4 5">
    <name type="scientific">Dictyoglomus turgidum (strain DSM 6724 / Z-1310)</name>
    <dbReference type="NCBI Taxonomy" id="515635"/>
    <lineage>
        <taxon>Bacteria</taxon>
        <taxon>Pseudomonadati</taxon>
        <taxon>Dictyoglomota</taxon>
        <taxon>Dictyoglomia</taxon>
        <taxon>Dictyoglomales</taxon>
        <taxon>Dictyoglomaceae</taxon>
        <taxon>Dictyoglomus</taxon>
    </lineage>
</organism>
<dbReference type="EnsemblBacteria" id="ACK41660">
    <property type="protein sequence ID" value="ACK41660"/>
    <property type="gene ID" value="Dtur_0347"/>
</dbReference>
<dbReference type="InterPro" id="IPR001296">
    <property type="entry name" value="Glyco_trans_1"/>
</dbReference>
<protein>
    <submittedName>
        <fullName evidence="4">Glycosyl transferase group 1</fullName>
    </submittedName>
</protein>
<sequence>MTKVLLDARMIDSSGIGTYLQNLIPFLKNHLNLSLLGEREKVEEYIDISNLNFISMKSPIYFPTEQIEFLLKIKDVDIFWSPHFNVPVFPIRAKKRIVTIHDVFHLAFGELYSPFERTYAKFLINSSVNLSDVIITVSNFSKSEIIKYTGVKEEKIKVIYNGVDRERFRVYEKEELEKIKSEYKLPNRFLLFVGNVKPHKNLRRLLKAFKIIAGDFKDLFLVITGQKEGFLKGDKKIFELINKDTILKERVIFTGHVDKGDLPYLYNLAEIFVFPSLYEGFGLPPLEAMACGCPIVVSHIPPLWEICKDAAYYINPHDEWDIAKGIKEVLENEKLRKELIDKGIERAKEFSWEKSAREHLNLIEKTLFI</sequence>
<feature type="domain" description="Glycosyltransferase subfamily 4-like N-terminal" evidence="3">
    <location>
        <begin position="15"/>
        <end position="167"/>
    </location>
</feature>
<dbReference type="SUPFAM" id="SSF53756">
    <property type="entry name" value="UDP-Glycosyltransferase/glycogen phosphorylase"/>
    <property type="match status" value="1"/>
</dbReference>
<dbReference type="KEGG" id="dtu:Dtur_0347"/>
<keyword evidence="1 4" id="KW-0808">Transferase</keyword>
<dbReference type="RefSeq" id="WP_012582745.1">
    <property type="nucleotide sequence ID" value="NC_011661.1"/>
</dbReference>
<dbReference type="Pfam" id="PF00534">
    <property type="entry name" value="Glycos_transf_1"/>
    <property type="match status" value="1"/>
</dbReference>
<dbReference type="FunFam" id="3.40.50.2000:FF:000119">
    <property type="entry name" value="Glycosyl transferase group 1"/>
    <property type="match status" value="1"/>
</dbReference>
<dbReference type="InParanoid" id="B8DZ34"/>
<dbReference type="PANTHER" id="PTHR46401">
    <property type="entry name" value="GLYCOSYLTRANSFERASE WBBK-RELATED"/>
    <property type="match status" value="1"/>
</dbReference>
<evidence type="ECO:0000256" key="1">
    <source>
        <dbReference type="ARBA" id="ARBA00022679"/>
    </source>
</evidence>
<dbReference type="STRING" id="515635.Dtur_0347"/>
<proteinExistence type="predicted"/>
<dbReference type="Pfam" id="PF13439">
    <property type="entry name" value="Glyco_transf_4"/>
    <property type="match status" value="1"/>
</dbReference>
<evidence type="ECO:0000259" key="2">
    <source>
        <dbReference type="Pfam" id="PF00534"/>
    </source>
</evidence>
<dbReference type="EMBL" id="CP001251">
    <property type="protein sequence ID" value="ACK41660.1"/>
    <property type="molecule type" value="Genomic_DNA"/>
</dbReference>
<feature type="domain" description="Glycosyl transferase family 1" evidence="2">
    <location>
        <begin position="180"/>
        <end position="345"/>
    </location>
</feature>
<reference evidence="5" key="1">
    <citation type="journal article" date="2016" name="Front. Microbiol.">
        <title>The complete genome sequence of hyperthermophile Dictyoglomus turgidum DSM 6724 reveals a specialized carbohydrate fermentor.</title>
        <authorList>
            <person name="Brumm P.J."/>
            <person name="Gowda K."/>
            <person name="Robb F.T."/>
            <person name="Mead D.A."/>
        </authorList>
    </citation>
    <scope>NUCLEOTIDE SEQUENCE [LARGE SCALE GENOMIC DNA]</scope>
    <source>
        <strain evidence="5">DSM 6724 / Z-1310</strain>
    </source>
</reference>
<evidence type="ECO:0000313" key="5">
    <source>
        <dbReference type="Proteomes" id="UP000007719"/>
    </source>
</evidence>
<dbReference type="InterPro" id="IPR028098">
    <property type="entry name" value="Glyco_trans_4-like_N"/>
</dbReference>
<dbReference type="eggNOG" id="COG0438">
    <property type="taxonomic scope" value="Bacteria"/>
</dbReference>
<evidence type="ECO:0000259" key="3">
    <source>
        <dbReference type="Pfam" id="PF13439"/>
    </source>
</evidence>
<dbReference type="CDD" id="cd03809">
    <property type="entry name" value="GT4_MtfB-like"/>
    <property type="match status" value="1"/>
</dbReference>
<accession>B8DZ34</accession>
<evidence type="ECO:0000313" key="4">
    <source>
        <dbReference type="EMBL" id="ACK41660.1"/>
    </source>
</evidence>
<gene>
    <name evidence="4" type="ordered locus">Dtur_0347</name>
</gene>
<dbReference type="CAZy" id="GT4">
    <property type="family name" value="Glycosyltransferase Family 4"/>
</dbReference>
<dbReference type="GO" id="GO:0016757">
    <property type="term" value="F:glycosyltransferase activity"/>
    <property type="evidence" value="ECO:0000318"/>
    <property type="project" value="GO_Central"/>
</dbReference>